<dbReference type="Gene3D" id="3.10.330.10">
    <property type="match status" value="1"/>
</dbReference>
<evidence type="ECO:0000313" key="7">
    <source>
        <dbReference type="Proteomes" id="UP000261660"/>
    </source>
</evidence>
<feature type="region of interest" description="Disordered" evidence="3">
    <location>
        <begin position="183"/>
        <end position="205"/>
    </location>
</feature>
<keyword evidence="7" id="KW-1185">Reference proteome</keyword>
<dbReference type="AlphaFoldDB" id="A0A3Q3GJW0"/>
<dbReference type="InterPro" id="IPR055417">
    <property type="entry name" value="UFD1_N1"/>
</dbReference>
<dbReference type="Pfam" id="PF24842">
    <property type="entry name" value="UFD1_N2"/>
    <property type="match status" value="1"/>
</dbReference>
<dbReference type="Pfam" id="PF03152">
    <property type="entry name" value="UFD1_N1"/>
    <property type="match status" value="1"/>
</dbReference>
<organism evidence="6 7">
    <name type="scientific">Labrus bergylta</name>
    <name type="common">ballan wrasse</name>
    <dbReference type="NCBI Taxonomy" id="56723"/>
    <lineage>
        <taxon>Eukaryota</taxon>
        <taxon>Metazoa</taxon>
        <taxon>Chordata</taxon>
        <taxon>Craniata</taxon>
        <taxon>Vertebrata</taxon>
        <taxon>Euteleostomi</taxon>
        <taxon>Actinopterygii</taxon>
        <taxon>Neopterygii</taxon>
        <taxon>Teleostei</taxon>
        <taxon>Neoteleostei</taxon>
        <taxon>Acanthomorphata</taxon>
        <taxon>Eupercaria</taxon>
        <taxon>Labriformes</taxon>
        <taxon>Labridae</taxon>
        <taxon>Labrus</taxon>
    </lineage>
</organism>
<dbReference type="PANTHER" id="PTHR12555">
    <property type="entry name" value="UBIQUITIN FUSION DEGRADATON PROTEIN 1"/>
    <property type="match status" value="1"/>
</dbReference>
<dbReference type="InParanoid" id="A0A3Q3GJW0"/>
<proteinExistence type="inferred from homology"/>
<dbReference type="Gene3D" id="2.40.40.50">
    <property type="entry name" value="Ubiquitin fusion degradation protein UFD1, N-terminal domain"/>
    <property type="match status" value="1"/>
</dbReference>
<sequence>MFSFHVFDPLSRGFQNRFSTQYRCYSVSMLAGPNDRSDVEKGGKIIMPPSALDQLSRLNITYPMLFKLTNKNSDRQTHCGVLEFVADEGICYLPHWMMQNLLLEEGGLVQVESVDLMVATYSKFQPRNALRNFACLTTGDVIAINYNEKIYELRVMETKPDKAVSIIECDMNVDFDAPLGYKEPERRPQHQEEPTAFTGSGNRLDGKLKGIEPSPAPLGPSDIKRGIPNYDFKIGRITFIRNSKPLPRKFVEDDDAFRFIAFSGEGQSLRKKGRKP</sequence>
<dbReference type="Ensembl" id="ENSLBET00000035022.1">
    <property type="protein sequence ID" value="ENSLBEP00000033551.1"/>
    <property type="gene ID" value="ENSLBEG00000025256.1"/>
</dbReference>
<dbReference type="FunFam" id="2.40.40.50:FF:000001">
    <property type="entry name" value="Ubiquitin fusion degradation protein 1 homolog"/>
    <property type="match status" value="1"/>
</dbReference>
<dbReference type="GO" id="GO:0034098">
    <property type="term" value="C:VCP-NPL4-UFD1 AAA ATPase complex"/>
    <property type="evidence" value="ECO:0007669"/>
    <property type="project" value="TreeGrafter"/>
</dbReference>
<dbReference type="GeneTree" id="ENSGT00390000002408"/>
<evidence type="ECO:0000256" key="2">
    <source>
        <dbReference type="ARBA" id="ARBA00022786"/>
    </source>
</evidence>
<dbReference type="STRING" id="56723.ENSLBEP00000033551"/>
<dbReference type="GO" id="GO:0036503">
    <property type="term" value="P:ERAD pathway"/>
    <property type="evidence" value="ECO:0007669"/>
    <property type="project" value="TreeGrafter"/>
</dbReference>
<dbReference type="InterPro" id="IPR042299">
    <property type="entry name" value="Ufd1-like_Nn"/>
</dbReference>
<reference evidence="6" key="2">
    <citation type="submission" date="2025-09" db="UniProtKB">
        <authorList>
            <consortium name="Ensembl"/>
        </authorList>
    </citation>
    <scope>IDENTIFICATION</scope>
</reference>
<dbReference type="GO" id="GO:0071466">
    <property type="term" value="P:cellular response to xenobiotic stimulus"/>
    <property type="evidence" value="ECO:0007669"/>
    <property type="project" value="Ensembl"/>
</dbReference>
<evidence type="ECO:0000256" key="3">
    <source>
        <dbReference type="SAM" id="MobiDB-lite"/>
    </source>
</evidence>
<feature type="domain" description="Ubiquitin fusion degradation protein UFD1 N-terminal subdomain 2" evidence="5">
    <location>
        <begin position="127"/>
        <end position="178"/>
    </location>
</feature>
<dbReference type="InterPro" id="IPR055418">
    <property type="entry name" value="UFD1_N2"/>
</dbReference>
<comment type="similarity">
    <text evidence="1">Belongs to the UFD1 family.</text>
</comment>
<dbReference type="PANTHER" id="PTHR12555:SF13">
    <property type="entry name" value="UBIQUITIN RECOGNITION FACTOR IN ER-ASSOCIATED DEGRADATION PROTEIN 1"/>
    <property type="match status" value="1"/>
</dbReference>
<name>A0A3Q3GJW0_9LABR</name>
<dbReference type="InterPro" id="IPR004854">
    <property type="entry name" value="Ufd1-like"/>
</dbReference>
<keyword evidence="2" id="KW-0833">Ubl conjugation pathway</keyword>
<dbReference type="GO" id="GO:0031593">
    <property type="term" value="F:polyubiquitin modification-dependent protein binding"/>
    <property type="evidence" value="ECO:0007669"/>
    <property type="project" value="TreeGrafter"/>
</dbReference>
<dbReference type="Proteomes" id="UP000261660">
    <property type="component" value="Unplaced"/>
</dbReference>
<reference evidence="6" key="1">
    <citation type="submission" date="2025-08" db="UniProtKB">
        <authorList>
            <consortium name="Ensembl"/>
        </authorList>
    </citation>
    <scope>IDENTIFICATION</scope>
</reference>
<feature type="domain" description="Ubiquitin fusion degradation protein UFD1 N-terminal subdomain 1" evidence="4">
    <location>
        <begin position="18"/>
        <end position="116"/>
    </location>
</feature>
<evidence type="ECO:0000259" key="5">
    <source>
        <dbReference type="Pfam" id="PF24842"/>
    </source>
</evidence>
<dbReference type="GO" id="GO:0006511">
    <property type="term" value="P:ubiquitin-dependent protein catabolic process"/>
    <property type="evidence" value="ECO:0007669"/>
    <property type="project" value="InterPro"/>
</dbReference>
<dbReference type="FunCoup" id="A0A3Q3GJW0">
    <property type="interactions" value="1758"/>
</dbReference>
<feature type="compositionally biased region" description="Basic and acidic residues" evidence="3">
    <location>
        <begin position="183"/>
        <end position="193"/>
    </location>
</feature>
<accession>A0A3Q3GJW0</accession>
<evidence type="ECO:0000259" key="4">
    <source>
        <dbReference type="Pfam" id="PF03152"/>
    </source>
</evidence>
<evidence type="ECO:0000256" key="1">
    <source>
        <dbReference type="ARBA" id="ARBA00006043"/>
    </source>
</evidence>
<protein>
    <submittedName>
        <fullName evidence="6">Ubiquitin recognition factor in ER associated degradation 1</fullName>
    </submittedName>
</protein>
<evidence type="ECO:0000313" key="6">
    <source>
        <dbReference type="Ensembl" id="ENSLBEP00000033551.1"/>
    </source>
</evidence>